<comment type="caution">
    <text evidence="2">The sequence shown here is derived from an EMBL/GenBank/DDBJ whole genome shotgun (WGS) entry which is preliminary data.</text>
</comment>
<evidence type="ECO:0000313" key="3">
    <source>
        <dbReference type="Proteomes" id="UP001183881"/>
    </source>
</evidence>
<feature type="transmembrane region" description="Helical" evidence="1">
    <location>
        <begin position="146"/>
        <end position="166"/>
    </location>
</feature>
<reference evidence="3" key="1">
    <citation type="submission" date="2023-07" db="EMBL/GenBank/DDBJ databases">
        <title>30 novel species of actinomycetes from the DSMZ collection.</title>
        <authorList>
            <person name="Nouioui I."/>
        </authorList>
    </citation>
    <scope>NUCLEOTIDE SEQUENCE [LARGE SCALE GENOMIC DNA]</scope>
    <source>
        <strain evidence="3">DSM 41636</strain>
    </source>
</reference>
<protein>
    <recommendedName>
        <fullName evidence="4">Integral membrane protein</fullName>
    </recommendedName>
</protein>
<proteinExistence type="predicted"/>
<feature type="transmembrane region" description="Helical" evidence="1">
    <location>
        <begin position="120"/>
        <end position="140"/>
    </location>
</feature>
<organism evidence="2 3">
    <name type="scientific">Streptomyces edwardsiae</name>
    <dbReference type="NCBI Taxonomy" id="3075527"/>
    <lineage>
        <taxon>Bacteria</taxon>
        <taxon>Bacillati</taxon>
        <taxon>Actinomycetota</taxon>
        <taxon>Actinomycetes</taxon>
        <taxon>Kitasatosporales</taxon>
        <taxon>Streptomycetaceae</taxon>
        <taxon>Streptomyces</taxon>
    </lineage>
</organism>
<sequence length="203" mass="21895">MGERRVVRKMLRRMESGEPVRASRAFATTTRLARLAAVAQQFGYAYADVRRGGGPRGDGYLVVIVPDPSPGARERAERNRQRYPRAAAGGELPRVAPEAVELLKARISFDLAAMYSDRQLILLSAVAAVPLALPLGLLLGSGVWEAVLTAAFWAALMAFVPLGLAANRRHRTRYAAILRAAGFTPETDPSGRTRYVPAGGRAA</sequence>
<evidence type="ECO:0000313" key="2">
    <source>
        <dbReference type="EMBL" id="MDT0394127.1"/>
    </source>
</evidence>
<keyword evidence="1" id="KW-0812">Transmembrane</keyword>
<dbReference type="Proteomes" id="UP001183881">
    <property type="component" value="Unassembled WGS sequence"/>
</dbReference>
<dbReference type="RefSeq" id="WP_311641707.1">
    <property type="nucleotide sequence ID" value="NZ_JAVRFA010000004.1"/>
</dbReference>
<dbReference type="EMBL" id="JAVRFA010000004">
    <property type="protein sequence ID" value="MDT0394127.1"/>
    <property type="molecule type" value="Genomic_DNA"/>
</dbReference>
<accession>A0ABU2PPP7</accession>
<gene>
    <name evidence="2" type="ORF">RM705_05315</name>
</gene>
<evidence type="ECO:0008006" key="4">
    <source>
        <dbReference type="Google" id="ProtNLM"/>
    </source>
</evidence>
<keyword evidence="1" id="KW-1133">Transmembrane helix</keyword>
<name>A0ABU2PPP7_9ACTN</name>
<keyword evidence="1" id="KW-0472">Membrane</keyword>
<evidence type="ECO:0000256" key="1">
    <source>
        <dbReference type="SAM" id="Phobius"/>
    </source>
</evidence>
<keyword evidence="3" id="KW-1185">Reference proteome</keyword>